<accession>S3C8R5</accession>
<evidence type="ECO:0000256" key="10">
    <source>
        <dbReference type="ARBA" id="ARBA00022989"/>
    </source>
</evidence>
<feature type="domain" description="GPI inositol-deacylase transmembrane" evidence="15">
    <location>
        <begin position="922"/>
        <end position="1271"/>
    </location>
</feature>
<evidence type="ECO:0000256" key="7">
    <source>
        <dbReference type="ARBA" id="ARBA00022801"/>
    </source>
</evidence>
<dbReference type="EC" id="3.1.-.-" evidence="12"/>
<evidence type="ECO:0000256" key="11">
    <source>
        <dbReference type="ARBA" id="ARBA00023136"/>
    </source>
</evidence>
<keyword evidence="9 12" id="KW-0653">Protein transport</keyword>
<evidence type="ECO:0000259" key="15">
    <source>
        <dbReference type="Pfam" id="PF25140"/>
    </source>
</evidence>
<feature type="compositionally biased region" description="Low complexity" evidence="13">
    <location>
        <begin position="133"/>
        <end position="151"/>
    </location>
</feature>
<dbReference type="GO" id="GO:0006888">
    <property type="term" value="P:endoplasmic reticulum to Golgi vesicle-mediated transport"/>
    <property type="evidence" value="ECO:0007669"/>
    <property type="project" value="TreeGrafter"/>
</dbReference>
<evidence type="ECO:0000256" key="12">
    <source>
        <dbReference type="RuleBase" id="RU365011"/>
    </source>
</evidence>
<feature type="transmembrane region" description="Helical" evidence="12">
    <location>
        <begin position="1015"/>
        <end position="1048"/>
    </location>
</feature>
<dbReference type="InterPro" id="IPR029058">
    <property type="entry name" value="AB_hydrolase_fold"/>
</dbReference>
<dbReference type="GO" id="GO:0015031">
    <property type="term" value="P:protein transport"/>
    <property type="evidence" value="ECO:0007669"/>
    <property type="project" value="UniProtKB-KW"/>
</dbReference>
<evidence type="ECO:0000256" key="3">
    <source>
        <dbReference type="ARBA" id="ARBA00006931"/>
    </source>
</evidence>
<sequence length="1300" mass="142368">MQKPSSGSSAGDTPAHRTSNGAELPSQAPLNAYPKPSSPSSSRSSASQPDSKPSSPPLDPSRQLRSNSRTSSDSNRSAPRSRRTAGSTGGGSSLSSSLSYSTSPTSCDAQPRNGLARLEPIAPFSPSATVLSSSAIRRSPTSPSAPSSSFPLAPPTLLPITPSPAPASSGNAARRSTSSITDDDGSGAGGSSGIAYRSNGNANLGASASTFAVSQSPIAPDTMIEKPPGPVRPFVRRTRARSPWGLTLLTTVVSLLGAILLGLILKSLVTRQNDLDPKGCRMSYMRPSYAHLAEFDTEHTRFASKYSLYLYREQGVDDATKLKGIPVLFIPGNAGSYKQVRPIAAEAANYFHDVVQHDEAAVRNGARNLDFFTVDFNEDITAFHGQTLLDQAEYLNEAIRYILSLYLDPRMSARDSDVPDPTSVIILGHSMGGIVARTQLIMPNYQSNSINTIVTLSAPHARAPVTFDSEIVKVYDRVNEYWRHAYSQQWANNNPLWHVTLVSIAGGGLDTIVPSDYASLESLVPETHGFTVFTTTIPNVWTSMDHQAILWCDQFRKAISRALYDVVDIHRATQTKPRAERMRAFKKHFLTGMETIAERDVPSKEPTTLLTLEDKANTIIPQGDRLVLRNLGSSPRLKAHLLPIPPPGSPVGKRFTLLTDQQLDKAGDAGKVEVLFCSAFPHQSGQAGIFPIKLDLSGEGSGSTRLSCKNAASDLIVLPASRRSSRFPFTLGDERESSPFSYLQYDIEHISDHQFVAIIDKATAPTPGFVMAEFSDNSQSHRIRDVSLHKLVAFGLKVRLPAHRPMVTEIKIPAIQSSLLAYRLNIGNQVCGEGVELFTPLVRQYLSEPFESKYYVNARQASISLHGVAPFMPPALNKRKAVEDGLSLQFWTDPTCNSSIQVHLTVDVMGSLGKLYIRYRTVFAAFPVVIVALILQKQFSIYDETGIFISFSESLDLCLRQSIPILVAGLTFLSLSVGNPQYAQASSSFWDWRNITGAIVDFRNNDLLVGTQDPFYWFLIPLISIVCIGTCTAINYAALALTHILGLVLNLANSRPAWVRHDNRRRAMQQTANASNEDQESEQSSSSMPSQQLHAQQYFAPAFIQSTPRRRVITTVVLLFLVSTVIPYQFAYLVACLVQIATTVRALRAASDLRSTVNYNFYNYVHSILILMLWILPINLPILAVWVRNLAVHWLTPFSSHHNLLSIMPFIILVETLTTGKMVPRVTTRLRYVVTCLLLGLAVASALYGVSYAYMIHHLVNAAVAWIVIVHSTGDSEMWSSTAFAELFENGTDRKQGKTP</sequence>
<keyword evidence="8 12" id="KW-0256">Endoplasmic reticulum</keyword>
<feature type="region of interest" description="Disordered" evidence="13">
    <location>
        <begin position="1068"/>
        <end position="1087"/>
    </location>
</feature>
<feature type="compositionally biased region" description="Low complexity" evidence="13">
    <location>
        <begin position="166"/>
        <end position="180"/>
    </location>
</feature>
<dbReference type="Pfam" id="PF25141">
    <property type="entry name" value="PGAP1_2nd"/>
    <property type="match status" value="1"/>
</dbReference>
<evidence type="ECO:0000256" key="6">
    <source>
        <dbReference type="ARBA" id="ARBA00022692"/>
    </source>
</evidence>
<dbReference type="OMA" id="WVRNLAV"/>
<dbReference type="PANTHER" id="PTHR15495">
    <property type="entry name" value="NEGATIVE REGULATOR OF VESICLE FORMATION-RELATED"/>
    <property type="match status" value="1"/>
</dbReference>
<feature type="region of interest" description="Disordered" evidence="13">
    <location>
        <begin position="1"/>
        <end position="120"/>
    </location>
</feature>
<keyword evidence="7 12" id="KW-0378">Hydrolase</keyword>
<keyword evidence="17" id="KW-1185">Reference proteome</keyword>
<feature type="transmembrane region" description="Helical" evidence="12">
    <location>
        <begin position="1116"/>
        <end position="1141"/>
    </location>
</feature>
<evidence type="ECO:0000313" key="16">
    <source>
        <dbReference type="EMBL" id="EPE08336.1"/>
    </source>
</evidence>
<feature type="compositionally biased region" description="Pro residues" evidence="13">
    <location>
        <begin position="152"/>
        <end position="165"/>
    </location>
</feature>
<evidence type="ECO:0000256" key="4">
    <source>
        <dbReference type="ARBA" id="ARBA00015856"/>
    </source>
</evidence>
<protein>
    <recommendedName>
        <fullName evidence="4 12">GPI inositol-deacylase</fullName>
        <ecNumber evidence="12">3.1.-.-</ecNumber>
    </recommendedName>
</protein>
<feature type="region of interest" description="Disordered" evidence="13">
    <location>
        <begin position="133"/>
        <end position="192"/>
    </location>
</feature>
<dbReference type="InterPro" id="IPR056824">
    <property type="entry name" value="PGAP1_TMD"/>
</dbReference>
<comment type="subcellular location">
    <subcellularLocation>
        <location evidence="2">Endoplasmic reticulum membrane</location>
        <topology evidence="2">Multi-pass membrane protein</topology>
    </subcellularLocation>
</comment>
<evidence type="ECO:0000256" key="1">
    <source>
        <dbReference type="ARBA" id="ARBA00003496"/>
    </source>
</evidence>
<feature type="compositionally biased region" description="Low complexity" evidence="13">
    <location>
        <begin position="34"/>
        <end position="53"/>
    </location>
</feature>
<feature type="transmembrane region" description="Helical" evidence="12">
    <location>
        <begin position="244"/>
        <end position="265"/>
    </location>
</feature>
<evidence type="ECO:0000256" key="5">
    <source>
        <dbReference type="ARBA" id="ARBA00022448"/>
    </source>
</evidence>
<comment type="function">
    <text evidence="1 12">Involved in inositol deacylation of GPI-anchored proteins which plays important roles in the quality control and ER-associated degradation of GPI-anchored proteins.</text>
</comment>
<evidence type="ECO:0000256" key="9">
    <source>
        <dbReference type="ARBA" id="ARBA00022927"/>
    </source>
</evidence>
<dbReference type="EMBL" id="KE148149">
    <property type="protein sequence ID" value="EPE08336.1"/>
    <property type="molecule type" value="Genomic_DNA"/>
</dbReference>
<dbReference type="FunFam" id="3.40.50.1820:FF:000056">
    <property type="entry name" value="GPI inositol-deacylase"/>
    <property type="match status" value="1"/>
</dbReference>
<dbReference type="OrthoDB" id="348976at2759"/>
<dbReference type="GO" id="GO:0006505">
    <property type="term" value="P:GPI anchor metabolic process"/>
    <property type="evidence" value="ECO:0007669"/>
    <property type="project" value="TreeGrafter"/>
</dbReference>
<dbReference type="SUPFAM" id="SSF53474">
    <property type="entry name" value="alpha/beta-Hydrolases"/>
    <property type="match status" value="1"/>
</dbReference>
<dbReference type="eggNOG" id="KOG3724">
    <property type="taxonomic scope" value="Eukaryota"/>
</dbReference>
<dbReference type="GO" id="GO:0050185">
    <property type="term" value="F:phosphatidylinositol deacylase activity"/>
    <property type="evidence" value="ECO:0007669"/>
    <property type="project" value="TreeGrafter"/>
</dbReference>
<feature type="compositionally biased region" description="Low complexity" evidence="13">
    <location>
        <begin position="93"/>
        <end position="106"/>
    </location>
</feature>
<reference evidence="16 17" key="1">
    <citation type="journal article" date="2013" name="BMC Genomics">
        <title>The genome and transcriptome of the pine saprophyte Ophiostoma piceae, and a comparison with the bark beetle-associated pine pathogen Grosmannia clavigera.</title>
        <authorList>
            <person name="Haridas S."/>
            <person name="Wang Y."/>
            <person name="Lim L."/>
            <person name="Massoumi Alamouti S."/>
            <person name="Jackman S."/>
            <person name="Docking R."/>
            <person name="Robertson G."/>
            <person name="Birol I."/>
            <person name="Bohlmann J."/>
            <person name="Breuil C."/>
        </authorList>
    </citation>
    <scope>NUCLEOTIDE SEQUENCE [LARGE SCALE GENOMIC DNA]</scope>
    <source>
        <strain evidence="16 17">UAMH 11346</strain>
    </source>
</reference>
<feature type="transmembrane region" description="Helical" evidence="12">
    <location>
        <begin position="1230"/>
        <end position="1248"/>
    </location>
</feature>
<gene>
    <name evidence="16" type="ORF">F503_01119</name>
</gene>
<dbReference type="InterPro" id="IPR012908">
    <property type="entry name" value="PGAP1-ab_dom-like"/>
</dbReference>
<dbReference type="GO" id="GO:0005789">
    <property type="term" value="C:endoplasmic reticulum membrane"/>
    <property type="evidence" value="ECO:0007669"/>
    <property type="project" value="UniProtKB-SubCell"/>
</dbReference>
<feature type="domain" description="GPI inositol-deacylase PGAP1-like alpha/beta" evidence="14">
    <location>
        <begin position="322"/>
        <end position="565"/>
    </location>
</feature>
<feature type="compositionally biased region" description="Low complexity" evidence="13">
    <location>
        <begin position="65"/>
        <end position="77"/>
    </location>
</feature>
<evidence type="ECO:0000256" key="2">
    <source>
        <dbReference type="ARBA" id="ARBA00004477"/>
    </source>
</evidence>
<keyword evidence="6 12" id="KW-0812">Transmembrane</keyword>
<feature type="transmembrane region" description="Helical" evidence="12">
    <location>
        <begin position="917"/>
        <end position="936"/>
    </location>
</feature>
<keyword evidence="5 12" id="KW-0813">Transport</keyword>
<comment type="similarity">
    <text evidence="3 12">Belongs to the GPI inositol-deacylase family.</text>
</comment>
<name>S3C8R5_OPHP1</name>
<keyword evidence="11 12" id="KW-0472">Membrane</keyword>
<dbReference type="Gene3D" id="3.40.50.1820">
    <property type="entry name" value="alpha/beta hydrolase"/>
    <property type="match status" value="1"/>
</dbReference>
<dbReference type="STRING" id="1262450.S3C8R5"/>
<feature type="compositionally biased region" description="Polar residues" evidence="13">
    <location>
        <begin position="1"/>
        <end position="21"/>
    </location>
</feature>
<evidence type="ECO:0000259" key="14">
    <source>
        <dbReference type="Pfam" id="PF07819"/>
    </source>
</evidence>
<dbReference type="InterPro" id="IPR039529">
    <property type="entry name" value="PGAP1/BST1"/>
</dbReference>
<evidence type="ECO:0000256" key="13">
    <source>
        <dbReference type="SAM" id="MobiDB-lite"/>
    </source>
</evidence>
<dbReference type="VEuPathDB" id="FungiDB:F503_01119"/>
<organism evidence="16 17">
    <name type="scientific">Ophiostoma piceae (strain UAMH 11346)</name>
    <name type="common">Sap stain fungus</name>
    <dbReference type="NCBI Taxonomy" id="1262450"/>
    <lineage>
        <taxon>Eukaryota</taxon>
        <taxon>Fungi</taxon>
        <taxon>Dikarya</taxon>
        <taxon>Ascomycota</taxon>
        <taxon>Pezizomycotina</taxon>
        <taxon>Sordariomycetes</taxon>
        <taxon>Sordariomycetidae</taxon>
        <taxon>Ophiostomatales</taxon>
        <taxon>Ophiostomataceae</taxon>
        <taxon>Ophiostoma</taxon>
    </lineage>
</organism>
<dbReference type="Pfam" id="PF25140">
    <property type="entry name" value="PGAP1_TMD"/>
    <property type="match status" value="1"/>
</dbReference>
<dbReference type="Proteomes" id="UP000016923">
    <property type="component" value="Unassembled WGS sequence"/>
</dbReference>
<dbReference type="Pfam" id="PF07819">
    <property type="entry name" value="PGAP1"/>
    <property type="match status" value="1"/>
</dbReference>
<evidence type="ECO:0000313" key="17">
    <source>
        <dbReference type="Proteomes" id="UP000016923"/>
    </source>
</evidence>
<dbReference type="HOGENOM" id="CLU_006103_1_0_1"/>
<proteinExistence type="inferred from homology"/>
<evidence type="ECO:0000256" key="8">
    <source>
        <dbReference type="ARBA" id="ARBA00022824"/>
    </source>
</evidence>
<dbReference type="PANTHER" id="PTHR15495:SF7">
    <property type="entry name" value="GPI INOSITOL-DEACYLASE"/>
    <property type="match status" value="1"/>
</dbReference>
<keyword evidence="10 12" id="KW-1133">Transmembrane helix</keyword>
<feature type="transmembrane region" description="Helical" evidence="12">
    <location>
        <begin position="1161"/>
        <end position="1187"/>
    </location>
</feature>